<protein>
    <recommendedName>
        <fullName evidence="3">ADP-ribosyl-(Dinitrogen reductase) hydrolase</fullName>
    </recommendedName>
</protein>
<dbReference type="Proteomes" id="UP000254554">
    <property type="component" value="Unassembled WGS sequence"/>
</dbReference>
<accession>A0A377IUM6</accession>
<evidence type="ECO:0000313" key="1">
    <source>
        <dbReference type="EMBL" id="STO91573.1"/>
    </source>
</evidence>
<dbReference type="RefSeq" id="WP_058393319.1">
    <property type="nucleotide sequence ID" value="NZ_UGGT01000002.1"/>
</dbReference>
<dbReference type="AlphaFoldDB" id="A0A377IUM6"/>
<name>A0A377IUM6_9GAMM</name>
<sequence length="97" mass="11406">MLENNLKISKRIAEKLLEKHKVTTAEVFECFLNRTKGLLEDTRVDHKTNPPTLWFIAETDHCRLLKIVFIELPHGTYEIKTAYAPNENEVKIYERHA</sequence>
<organism evidence="1 2">
    <name type="scientific">Fluoribacter dumoffii</name>
    <dbReference type="NCBI Taxonomy" id="463"/>
    <lineage>
        <taxon>Bacteria</taxon>
        <taxon>Pseudomonadati</taxon>
        <taxon>Pseudomonadota</taxon>
        <taxon>Gammaproteobacteria</taxon>
        <taxon>Legionellales</taxon>
        <taxon>Legionellaceae</taxon>
        <taxon>Fluoribacter</taxon>
    </lineage>
</organism>
<evidence type="ECO:0008006" key="3">
    <source>
        <dbReference type="Google" id="ProtNLM"/>
    </source>
</evidence>
<reference evidence="1 2" key="1">
    <citation type="submission" date="2018-06" db="EMBL/GenBank/DDBJ databases">
        <authorList>
            <consortium name="Pathogen Informatics"/>
            <person name="Doyle S."/>
        </authorList>
    </citation>
    <scope>NUCLEOTIDE SEQUENCE [LARGE SCALE GENOMIC DNA]</scope>
    <source>
        <strain evidence="1 2">NCTC11370</strain>
    </source>
</reference>
<dbReference type="OrthoDB" id="8779628at2"/>
<keyword evidence="2" id="KW-1185">Reference proteome</keyword>
<proteinExistence type="predicted"/>
<gene>
    <name evidence="1" type="ORF">NCTC11370_03551</name>
</gene>
<dbReference type="EMBL" id="UGGT01000002">
    <property type="protein sequence ID" value="STO91573.1"/>
    <property type="molecule type" value="Genomic_DNA"/>
</dbReference>
<evidence type="ECO:0000313" key="2">
    <source>
        <dbReference type="Proteomes" id="UP000254554"/>
    </source>
</evidence>